<dbReference type="SUPFAM" id="SSF51905">
    <property type="entry name" value="FAD/NAD(P)-binding domain"/>
    <property type="match status" value="2"/>
</dbReference>
<proteinExistence type="predicted"/>
<dbReference type="Proteomes" id="UP000286806">
    <property type="component" value="Unassembled WGS sequence"/>
</dbReference>
<dbReference type="EMBL" id="BGOW01000003">
    <property type="protein sequence ID" value="GBL44975.1"/>
    <property type="molecule type" value="Genomic_DNA"/>
</dbReference>
<protein>
    <submittedName>
        <fullName evidence="6">FAD-dependent pyridine nucleotide-disulphide oxidoreductase</fullName>
    </submittedName>
</protein>
<dbReference type="InterPro" id="IPR036188">
    <property type="entry name" value="FAD/NAD-bd_sf"/>
</dbReference>
<name>A0A401JBC8_9PROT</name>
<dbReference type="InterPro" id="IPR051169">
    <property type="entry name" value="NADH-Q_oxidoreductase"/>
</dbReference>
<dbReference type="RefSeq" id="WP_124703794.1">
    <property type="nucleotide sequence ID" value="NZ_BGOW01000003.1"/>
</dbReference>
<dbReference type="Pfam" id="PF07992">
    <property type="entry name" value="Pyr_redox_2"/>
    <property type="match status" value="1"/>
</dbReference>
<dbReference type="Gene3D" id="3.50.50.100">
    <property type="match status" value="1"/>
</dbReference>
<dbReference type="GO" id="GO:0003955">
    <property type="term" value="F:NAD(P)H dehydrogenase (quinone) activity"/>
    <property type="evidence" value="ECO:0007669"/>
    <property type="project" value="TreeGrafter"/>
</dbReference>
<gene>
    <name evidence="6" type="ORF">SFMTTN_0776</name>
</gene>
<dbReference type="AlphaFoldDB" id="A0A401JBC8"/>
<evidence type="ECO:0000313" key="7">
    <source>
        <dbReference type="Proteomes" id="UP000286806"/>
    </source>
</evidence>
<dbReference type="OrthoDB" id="9802771at2"/>
<organism evidence="6 7">
    <name type="scientific">Sulfuriferula multivorans</name>
    <dbReference type="NCBI Taxonomy" id="1559896"/>
    <lineage>
        <taxon>Bacteria</taxon>
        <taxon>Pseudomonadati</taxon>
        <taxon>Pseudomonadota</taxon>
        <taxon>Betaproteobacteria</taxon>
        <taxon>Nitrosomonadales</taxon>
        <taxon>Sulfuricellaceae</taxon>
        <taxon>Sulfuriferula</taxon>
    </lineage>
</organism>
<dbReference type="InterPro" id="IPR023753">
    <property type="entry name" value="FAD/NAD-binding_dom"/>
</dbReference>
<keyword evidence="2" id="KW-0285">Flavoprotein</keyword>
<keyword evidence="3" id="KW-0274">FAD</keyword>
<evidence type="ECO:0000256" key="4">
    <source>
        <dbReference type="ARBA" id="ARBA00023002"/>
    </source>
</evidence>
<dbReference type="GO" id="GO:0019646">
    <property type="term" value="P:aerobic electron transport chain"/>
    <property type="evidence" value="ECO:0007669"/>
    <property type="project" value="TreeGrafter"/>
</dbReference>
<reference evidence="6 7" key="1">
    <citation type="journal article" date="2019" name="Front. Microbiol.">
        <title>Genomes of Neutrophilic Sulfur-Oxidizing Chemolithoautotrophs Representing 9 Proteobacterial Species From 8 Genera.</title>
        <authorList>
            <person name="Watanabe T."/>
            <person name="Kojima H."/>
            <person name="Umezawa K."/>
            <person name="Hori C."/>
            <person name="Takasuka T.E."/>
            <person name="Kato Y."/>
            <person name="Fukui M."/>
        </authorList>
    </citation>
    <scope>NUCLEOTIDE SEQUENCE [LARGE SCALE GENOMIC DNA]</scope>
    <source>
        <strain evidence="6 7">TTN</strain>
    </source>
</reference>
<evidence type="ECO:0000256" key="2">
    <source>
        <dbReference type="ARBA" id="ARBA00022630"/>
    </source>
</evidence>
<evidence type="ECO:0000256" key="3">
    <source>
        <dbReference type="ARBA" id="ARBA00022827"/>
    </source>
</evidence>
<dbReference type="PANTHER" id="PTHR42913">
    <property type="entry name" value="APOPTOSIS-INDUCING FACTOR 1"/>
    <property type="match status" value="1"/>
</dbReference>
<evidence type="ECO:0000256" key="1">
    <source>
        <dbReference type="ARBA" id="ARBA00001974"/>
    </source>
</evidence>
<feature type="domain" description="FAD/NAD(P)-binding" evidence="5">
    <location>
        <begin position="3"/>
        <end position="303"/>
    </location>
</feature>
<keyword evidence="4" id="KW-0560">Oxidoreductase</keyword>
<dbReference type="PANTHER" id="PTHR42913:SF6">
    <property type="entry name" value="SULFIDE-QUINONE REDUCTASE"/>
    <property type="match status" value="1"/>
</dbReference>
<evidence type="ECO:0000259" key="5">
    <source>
        <dbReference type="Pfam" id="PF07992"/>
    </source>
</evidence>
<keyword evidence="7" id="KW-1185">Reference proteome</keyword>
<evidence type="ECO:0000313" key="6">
    <source>
        <dbReference type="EMBL" id="GBL44975.1"/>
    </source>
</evidence>
<comment type="caution">
    <text evidence="6">The sequence shown here is derived from an EMBL/GenBank/DDBJ whole genome shotgun (WGS) entry which is preliminary data.</text>
</comment>
<comment type="cofactor">
    <cofactor evidence="1">
        <name>FAD</name>
        <dbReference type="ChEBI" id="CHEBI:57692"/>
    </cofactor>
</comment>
<accession>A0A401JBC8</accession>
<sequence length="519" mass="56740">MTHVVIAGAGIAGVPAAYAMKNRLGPQDKVTVVSNKDYFHFVPSNPWVAMGWRDRKDIAFPIGPCLADRGIDFIPQALKKVDGANNQVELADGSKLAYDYLILATGPEAAFDEIEGLDPAKGAVHSVVHIEDAARAYTDYQQFVKNPGPLVIGAVQNSSILGPVYEFAFLADADLRRRNLRDKVPITLLTPEPYVGHLGLGAESDTRRLLEQALAERNITYRTNVKTQKIDSGVVHIAECDEQGKEIRASEIPFAYAVYWAAFRGIHALRDSAGLTDERGFVKTDAYLRNPTYPNIFAVGVCGAHPSVVKTPLPIGAPDSVYSIQNEVDAAVRNIAAAINGEALTSPAPLRAKWLTDMTKSGAVYHSEPQIPLRNINWLKEGKWVHLAKVDFENYFINKIKLNPARLDISVNSHVATLVRKLQAHTGEAARLDAMPRVFTKPLEVRVTKELNYDLQAFSRTLGQDEAALAAALLESALRDARSMLQGAELDDLQKAKHDLMVADLPENQPGVEFHGGGT</sequence>